<protein>
    <submittedName>
        <fullName evidence="1">Uncharacterized protein</fullName>
    </submittedName>
</protein>
<evidence type="ECO:0000313" key="1">
    <source>
        <dbReference type="EMBL" id="QHT00765.1"/>
    </source>
</evidence>
<proteinExistence type="predicted"/>
<sequence length="62" mass="7001">MSYGDSNVYIFRVLLVRISCHCFGLTNITCSKFCQCKSLDIILNGPILARSKSRQRKSSQIS</sequence>
<organism evidence="1">
    <name type="scientific">viral metagenome</name>
    <dbReference type="NCBI Taxonomy" id="1070528"/>
    <lineage>
        <taxon>unclassified sequences</taxon>
        <taxon>metagenomes</taxon>
        <taxon>organismal metagenomes</taxon>
    </lineage>
</organism>
<accession>A0A6C0CAP0</accession>
<reference evidence="1" key="1">
    <citation type="journal article" date="2020" name="Nature">
        <title>Giant virus diversity and host interactions through global metagenomics.</title>
        <authorList>
            <person name="Schulz F."/>
            <person name="Roux S."/>
            <person name="Paez-Espino D."/>
            <person name="Jungbluth S."/>
            <person name="Walsh D.A."/>
            <person name="Denef V.J."/>
            <person name="McMahon K.D."/>
            <person name="Konstantinidis K.T."/>
            <person name="Eloe-Fadrosh E.A."/>
            <person name="Kyrpides N.C."/>
            <person name="Woyke T."/>
        </authorList>
    </citation>
    <scope>NUCLEOTIDE SEQUENCE</scope>
    <source>
        <strain evidence="1">GVMAG-M-3300020192-26</strain>
    </source>
</reference>
<name>A0A6C0CAP0_9ZZZZ</name>
<dbReference type="AlphaFoldDB" id="A0A6C0CAP0"/>
<dbReference type="EMBL" id="MN739358">
    <property type="protein sequence ID" value="QHT00765.1"/>
    <property type="molecule type" value="Genomic_DNA"/>
</dbReference>